<feature type="binding site" evidence="1">
    <location>
        <position position="31"/>
    </location>
    <ligand>
        <name>Zn(2+)</name>
        <dbReference type="ChEBI" id="CHEBI:29105"/>
    </ligand>
</feature>
<dbReference type="InterPro" id="IPR029063">
    <property type="entry name" value="SAM-dependent_MTases_sf"/>
</dbReference>
<dbReference type="RefSeq" id="WP_148600170.1">
    <property type="nucleotide sequence ID" value="NZ_VSLD01000002.1"/>
</dbReference>
<feature type="binding site" evidence="2">
    <location>
        <position position="71"/>
    </location>
    <ligand>
        <name>S-adenosyl-L-methionine</name>
        <dbReference type="ChEBI" id="CHEBI:59789"/>
    </ligand>
</feature>
<keyword evidence="5" id="KW-0489">Methyltransferase</keyword>
<dbReference type="InterPro" id="IPR048647">
    <property type="entry name" value="RlmA_N"/>
</dbReference>
<keyword evidence="1" id="KW-0479">Metal-binding</keyword>
<dbReference type="Pfam" id="PF21302">
    <property type="entry name" value="Zn_ribbon_RlmA"/>
    <property type="match status" value="1"/>
</dbReference>
<dbReference type="GO" id="GO:0032259">
    <property type="term" value="P:methylation"/>
    <property type="evidence" value="ECO:0007669"/>
    <property type="project" value="UniProtKB-KW"/>
</dbReference>
<feature type="domain" description="Methyltransferase" evidence="3">
    <location>
        <begin position="92"/>
        <end position="176"/>
    </location>
</feature>
<feature type="binding site" evidence="1">
    <location>
        <position position="14"/>
    </location>
    <ligand>
        <name>Zn(2+)</name>
        <dbReference type="ChEBI" id="CHEBI:29105"/>
    </ligand>
</feature>
<evidence type="ECO:0000256" key="2">
    <source>
        <dbReference type="PIRSR" id="PIRSR018249-2"/>
    </source>
</evidence>
<dbReference type="InterPro" id="IPR041698">
    <property type="entry name" value="Methyltransf_25"/>
</dbReference>
<dbReference type="Gene3D" id="3.40.50.150">
    <property type="entry name" value="Vaccinia Virus protein VP39"/>
    <property type="match status" value="1"/>
</dbReference>
<reference evidence="5 6" key="1">
    <citation type="submission" date="2019-08" db="EMBL/GenBank/DDBJ databases">
        <title>Genone of Arthrobacter echini P9.</title>
        <authorList>
            <person name="Bowman J.P."/>
        </authorList>
    </citation>
    <scope>NUCLEOTIDE SEQUENCE [LARGE SCALE GENOMIC DNA]</scope>
    <source>
        <strain evidence="5 6">P9</strain>
    </source>
</reference>
<evidence type="ECO:0000313" key="5">
    <source>
        <dbReference type="EMBL" id="TYC99346.1"/>
    </source>
</evidence>
<accession>A0A5D0XRK3</accession>
<dbReference type="SUPFAM" id="SSF53335">
    <property type="entry name" value="S-adenosyl-L-methionine-dependent methyltransferases"/>
    <property type="match status" value="1"/>
</dbReference>
<dbReference type="Pfam" id="PF13649">
    <property type="entry name" value="Methyltransf_25"/>
    <property type="match status" value="1"/>
</dbReference>
<organism evidence="5 6">
    <name type="scientific">Arthrobacter echini</name>
    <dbReference type="NCBI Taxonomy" id="1529066"/>
    <lineage>
        <taxon>Bacteria</taxon>
        <taxon>Bacillati</taxon>
        <taxon>Actinomycetota</taxon>
        <taxon>Actinomycetes</taxon>
        <taxon>Micrococcales</taxon>
        <taxon>Micrococcaceae</taxon>
        <taxon>Arthrobacter</taxon>
    </lineage>
</organism>
<proteinExistence type="predicted"/>
<keyword evidence="6" id="KW-1185">Reference proteome</keyword>
<name>A0A5D0XRK3_9MICC</name>
<dbReference type="AlphaFoldDB" id="A0A5D0XRK3"/>
<evidence type="ECO:0000313" key="6">
    <source>
        <dbReference type="Proteomes" id="UP000323410"/>
    </source>
</evidence>
<evidence type="ECO:0000259" key="4">
    <source>
        <dbReference type="Pfam" id="PF21302"/>
    </source>
</evidence>
<dbReference type="InterPro" id="IPR016718">
    <property type="entry name" value="rRNA_m1G-MeTrfase_A_prd"/>
</dbReference>
<dbReference type="Proteomes" id="UP000323410">
    <property type="component" value="Unassembled WGS sequence"/>
</dbReference>
<gene>
    <name evidence="5" type="ORF">FQ377_05005</name>
</gene>
<dbReference type="EMBL" id="VSLD01000002">
    <property type="protein sequence ID" value="TYC99346.1"/>
    <property type="molecule type" value="Genomic_DNA"/>
</dbReference>
<feature type="binding site" evidence="1">
    <location>
        <position position="27"/>
    </location>
    <ligand>
        <name>Zn(2+)</name>
        <dbReference type="ChEBI" id="CHEBI:29105"/>
    </ligand>
</feature>
<feature type="binding site" evidence="1">
    <location>
        <position position="11"/>
    </location>
    <ligand>
        <name>Zn(2+)</name>
        <dbReference type="ChEBI" id="CHEBI:29105"/>
    </ligand>
</feature>
<dbReference type="PIRSF" id="PIRSF018249">
    <property type="entry name" value="MyrA_prd"/>
    <property type="match status" value="1"/>
</dbReference>
<keyword evidence="5" id="KW-0808">Transferase</keyword>
<sequence>MSALPDSLLICPVCGESLTDGDRMLACRRGHRYDMARQGYVNLLTGKGSPFAGDTAGMVDARESFLRAGHYEPLRSALVAAARTHVPSPSVILDAGAGTGYYLEGVVEAWPTAFPVALDISKTALRRAARALPGGISVVWDLWRSLPLSDASVDLLLNVFAPRNPAEFSRVLAPGGCAVVVTPRPGHLAGLELVGPLLAVPDQKADDVVAAFEGLLTEVHREDLDYVMILPRDLARSALAMGPAAHHAPATAADGPDTALRVWARFTVQVLAREHVRHSSWTPAEQGTEQ</sequence>
<feature type="binding site" evidence="2">
    <location>
        <position position="187"/>
    </location>
    <ligand>
        <name>S-adenosyl-L-methionine</name>
        <dbReference type="ChEBI" id="CHEBI:59789"/>
    </ligand>
</feature>
<keyword evidence="1" id="KW-0862">Zinc</keyword>
<dbReference type="GO" id="GO:0046872">
    <property type="term" value="F:metal ion binding"/>
    <property type="evidence" value="ECO:0007669"/>
    <property type="project" value="UniProtKB-KW"/>
</dbReference>
<dbReference type="GO" id="GO:0008168">
    <property type="term" value="F:methyltransferase activity"/>
    <property type="evidence" value="ECO:0007669"/>
    <property type="project" value="UniProtKB-KW"/>
</dbReference>
<protein>
    <submittedName>
        <fullName evidence="5">Methyltransferase domain-containing protein</fullName>
    </submittedName>
</protein>
<dbReference type="OrthoDB" id="108476at2"/>
<keyword evidence="2" id="KW-0949">S-adenosyl-L-methionine</keyword>
<feature type="binding site" evidence="2">
    <location>
        <begin position="99"/>
        <end position="100"/>
    </location>
    <ligand>
        <name>S-adenosyl-L-methionine</name>
        <dbReference type="ChEBI" id="CHEBI:59789"/>
    </ligand>
</feature>
<evidence type="ECO:0000259" key="3">
    <source>
        <dbReference type="Pfam" id="PF13649"/>
    </source>
</evidence>
<feature type="domain" description="23S rRNA (guanine(745)-N(1))-methyltransferase N-terminal" evidence="4">
    <location>
        <begin position="10"/>
        <end position="44"/>
    </location>
</feature>
<evidence type="ECO:0000256" key="1">
    <source>
        <dbReference type="PIRSR" id="PIRSR018249-1"/>
    </source>
</evidence>
<comment type="caution">
    <text evidence="5">The sequence shown here is derived from an EMBL/GenBank/DDBJ whole genome shotgun (WGS) entry which is preliminary data.</text>
</comment>